<dbReference type="OrthoDB" id="63533at2759"/>
<sequence>VRGGQQWILPWDGNCILTTSAFVAIQTAVRRFGRATKYMYVPGANGSINQK</sequence>
<feature type="non-terminal residue" evidence="1">
    <location>
        <position position="51"/>
    </location>
</feature>
<dbReference type="AlphaFoldDB" id="A0A0L0F3W6"/>
<dbReference type="GeneID" id="25916546"/>
<dbReference type="EMBL" id="KQ248845">
    <property type="protein sequence ID" value="KNC71420.1"/>
    <property type="molecule type" value="Genomic_DNA"/>
</dbReference>
<gene>
    <name evidence="1" type="ORF">SARC_16042</name>
</gene>
<dbReference type="RefSeq" id="XP_014145322.1">
    <property type="nucleotide sequence ID" value="XM_014289847.1"/>
</dbReference>
<reference evidence="1 2" key="1">
    <citation type="submission" date="2011-02" db="EMBL/GenBank/DDBJ databases">
        <title>The Genome Sequence of Sphaeroforma arctica JP610.</title>
        <authorList>
            <consortium name="The Broad Institute Genome Sequencing Platform"/>
            <person name="Russ C."/>
            <person name="Cuomo C."/>
            <person name="Young S.K."/>
            <person name="Zeng Q."/>
            <person name="Gargeya S."/>
            <person name="Alvarado L."/>
            <person name="Berlin A."/>
            <person name="Chapman S.B."/>
            <person name="Chen Z."/>
            <person name="Freedman E."/>
            <person name="Gellesch M."/>
            <person name="Goldberg J."/>
            <person name="Griggs A."/>
            <person name="Gujja S."/>
            <person name="Heilman E."/>
            <person name="Heiman D."/>
            <person name="Howarth C."/>
            <person name="Mehta T."/>
            <person name="Neiman D."/>
            <person name="Pearson M."/>
            <person name="Roberts A."/>
            <person name="Saif S."/>
            <person name="Shea T."/>
            <person name="Shenoy N."/>
            <person name="Sisk P."/>
            <person name="Stolte C."/>
            <person name="Sykes S."/>
            <person name="White J."/>
            <person name="Yandava C."/>
            <person name="Burger G."/>
            <person name="Gray M.W."/>
            <person name="Holland P.W.H."/>
            <person name="King N."/>
            <person name="Lang F.B.F."/>
            <person name="Roger A.J."/>
            <person name="Ruiz-Trillo I."/>
            <person name="Haas B."/>
            <person name="Nusbaum C."/>
            <person name="Birren B."/>
        </authorList>
    </citation>
    <scope>NUCLEOTIDE SEQUENCE [LARGE SCALE GENOMIC DNA]</scope>
    <source>
        <strain evidence="1 2">JP610</strain>
    </source>
</reference>
<organism evidence="1 2">
    <name type="scientific">Sphaeroforma arctica JP610</name>
    <dbReference type="NCBI Taxonomy" id="667725"/>
    <lineage>
        <taxon>Eukaryota</taxon>
        <taxon>Ichthyosporea</taxon>
        <taxon>Ichthyophonida</taxon>
        <taxon>Sphaeroforma</taxon>
    </lineage>
</organism>
<accession>A0A0L0F3W6</accession>
<evidence type="ECO:0000313" key="2">
    <source>
        <dbReference type="Proteomes" id="UP000054560"/>
    </source>
</evidence>
<protein>
    <submittedName>
        <fullName evidence="1">Uncharacterized protein</fullName>
    </submittedName>
</protein>
<dbReference type="Proteomes" id="UP000054560">
    <property type="component" value="Unassembled WGS sequence"/>
</dbReference>
<proteinExistence type="predicted"/>
<keyword evidence="2" id="KW-1185">Reference proteome</keyword>
<name>A0A0L0F3W6_9EUKA</name>
<evidence type="ECO:0000313" key="1">
    <source>
        <dbReference type="EMBL" id="KNC71420.1"/>
    </source>
</evidence>
<feature type="non-terminal residue" evidence="1">
    <location>
        <position position="1"/>
    </location>
</feature>